<dbReference type="STRING" id="74873.A0A084VFX2"/>
<evidence type="ECO:0000256" key="11">
    <source>
        <dbReference type="ARBA" id="ARBA00023033"/>
    </source>
</evidence>
<evidence type="ECO:0008006" key="19">
    <source>
        <dbReference type="Google" id="ProtNLM"/>
    </source>
</evidence>
<dbReference type="AlphaFoldDB" id="A0A084VFX2"/>
<dbReference type="InterPro" id="IPR002402">
    <property type="entry name" value="Cyt_P450_E_grp-II"/>
</dbReference>
<dbReference type="InterPro" id="IPR036396">
    <property type="entry name" value="Cyt_P450_sf"/>
</dbReference>
<feature type="chain" id="PRO_5001783588" description="Cytochrome P450" evidence="15">
    <location>
        <begin position="23"/>
        <end position="495"/>
    </location>
</feature>
<keyword evidence="6 13" id="KW-0479">Metal-binding</keyword>
<sequence>MYLPLLILAVLLAVLWVRKRFSYWKDLGVPYVEPTFPHGNLREIGKTQHMADITRSVYRELKEKTKGLGFAGMYFFINPVTMVIDLELVKNVLVKDFSYFHDRAVYHNGKDDPLSEHLFAMEGTKWRNLRSKLTPTFTSGKMKMMFPTILAVADEFKSCLSSTIGDRAGELEMKELLARFTTDVIGNCAFGLECNSLKDPQAEFRRMGKKVFQQSRLGIIKRFASSQFRDVCRRLGVTNTAKDVATFFLNAVKDTVQFRMKNNVQRNDFMSLLMELMKEGKGTDRLSMEEASAQAFVFFLAGFETSSTAMSFCLYELALAQDLQEKARECVREALARHGAMTYEALLEMKYIEMCINESLRKYSPAANLLRIATQNYPVPGTKHTIPKGQTVIIPVHAIHHDPAYYPNPDRYDPERFSEETKAKRNPYAFLPFGEGPRNCIGLRFGMMQARIGMAMLLHNFRFTLSPSMSYPVKVSTANTVYSIEGGLFLKVEKI</sequence>
<evidence type="ECO:0000313" key="18">
    <source>
        <dbReference type="Proteomes" id="UP000030765"/>
    </source>
</evidence>
<feature type="signal peptide" evidence="15">
    <location>
        <begin position="1"/>
        <end position="22"/>
    </location>
</feature>
<keyword evidence="5 13" id="KW-0349">Heme</keyword>
<dbReference type="GO" id="GO:0005789">
    <property type="term" value="C:endoplasmic reticulum membrane"/>
    <property type="evidence" value="ECO:0007669"/>
    <property type="project" value="UniProtKB-SubCell"/>
</dbReference>
<dbReference type="CDD" id="cd11056">
    <property type="entry name" value="CYP6-like"/>
    <property type="match status" value="1"/>
</dbReference>
<evidence type="ECO:0000256" key="13">
    <source>
        <dbReference type="PIRSR" id="PIRSR602402-1"/>
    </source>
</evidence>
<dbReference type="VEuPathDB" id="VectorBase:ASIS003536"/>
<dbReference type="GO" id="GO:0016705">
    <property type="term" value="F:oxidoreductase activity, acting on paired donors, with incorporation or reduction of molecular oxygen"/>
    <property type="evidence" value="ECO:0007669"/>
    <property type="project" value="InterPro"/>
</dbReference>
<comment type="subcellular location">
    <subcellularLocation>
        <location evidence="3">Endoplasmic reticulum membrane</location>
        <topology evidence="3">Peripheral membrane protein</topology>
    </subcellularLocation>
    <subcellularLocation>
        <location evidence="2">Microsome membrane</location>
        <topology evidence="2">Peripheral membrane protein</topology>
    </subcellularLocation>
</comment>
<evidence type="ECO:0000256" key="14">
    <source>
        <dbReference type="RuleBase" id="RU000461"/>
    </source>
</evidence>
<keyword evidence="15" id="KW-0732">Signal</keyword>
<comment type="cofactor">
    <cofactor evidence="1 13">
        <name>heme</name>
        <dbReference type="ChEBI" id="CHEBI:30413"/>
    </cofactor>
</comment>
<evidence type="ECO:0000256" key="7">
    <source>
        <dbReference type="ARBA" id="ARBA00022824"/>
    </source>
</evidence>
<evidence type="ECO:0000256" key="9">
    <source>
        <dbReference type="ARBA" id="ARBA00023002"/>
    </source>
</evidence>
<keyword evidence="12" id="KW-0472">Membrane</keyword>
<keyword evidence="8" id="KW-0492">Microsome</keyword>
<accession>A0A084VFX2</accession>
<dbReference type="Proteomes" id="UP000030765">
    <property type="component" value="Unassembled WGS sequence"/>
</dbReference>
<evidence type="ECO:0000256" key="3">
    <source>
        <dbReference type="ARBA" id="ARBA00004406"/>
    </source>
</evidence>
<dbReference type="PANTHER" id="PTHR24292">
    <property type="entry name" value="CYTOCHROME P450"/>
    <property type="match status" value="1"/>
</dbReference>
<keyword evidence="10 13" id="KW-0408">Iron</keyword>
<name>A0A084VFX2_ANOSI</name>
<gene>
    <name evidence="16" type="ORF">ZHAS_00004039</name>
</gene>
<evidence type="ECO:0000256" key="1">
    <source>
        <dbReference type="ARBA" id="ARBA00001971"/>
    </source>
</evidence>
<evidence type="ECO:0000256" key="12">
    <source>
        <dbReference type="ARBA" id="ARBA00023136"/>
    </source>
</evidence>
<feature type="binding site" description="axial binding residue" evidence="13">
    <location>
        <position position="440"/>
    </location>
    <ligand>
        <name>heme</name>
        <dbReference type="ChEBI" id="CHEBI:30413"/>
    </ligand>
    <ligandPart>
        <name>Fe</name>
        <dbReference type="ChEBI" id="CHEBI:18248"/>
    </ligandPart>
</feature>
<dbReference type="SUPFAM" id="SSF48264">
    <property type="entry name" value="Cytochrome P450"/>
    <property type="match status" value="1"/>
</dbReference>
<dbReference type="PANTHER" id="PTHR24292:SF103">
    <property type="entry name" value="CYTOCHROME P450 6BS1"/>
    <property type="match status" value="1"/>
</dbReference>
<protein>
    <recommendedName>
        <fullName evidence="19">Cytochrome P450</fullName>
    </recommendedName>
</protein>
<reference evidence="17" key="2">
    <citation type="submission" date="2020-05" db="UniProtKB">
        <authorList>
            <consortium name="EnsemblMetazoa"/>
        </authorList>
    </citation>
    <scope>IDENTIFICATION</scope>
</reference>
<dbReference type="EnsemblMetazoa" id="ASIC004039-RA">
    <property type="protein sequence ID" value="ASIC004039-PA"/>
    <property type="gene ID" value="ASIC004039"/>
</dbReference>
<dbReference type="PRINTS" id="PR00464">
    <property type="entry name" value="EP450II"/>
</dbReference>
<reference evidence="16 18" key="1">
    <citation type="journal article" date="2014" name="BMC Genomics">
        <title>Genome sequence of Anopheles sinensis provides insight into genetics basis of mosquito competence for malaria parasites.</title>
        <authorList>
            <person name="Zhou D."/>
            <person name="Zhang D."/>
            <person name="Ding G."/>
            <person name="Shi L."/>
            <person name="Hou Q."/>
            <person name="Ye Y."/>
            <person name="Xu Y."/>
            <person name="Zhou H."/>
            <person name="Xiong C."/>
            <person name="Li S."/>
            <person name="Yu J."/>
            <person name="Hong S."/>
            <person name="Yu X."/>
            <person name="Zou P."/>
            <person name="Chen C."/>
            <person name="Chang X."/>
            <person name="Wang W."/>
            <person name="Lv Y."/>
            <person name="Sun Y."/>
            <person name="Ma L."/>
            <person name="Shen B."/>
            <person name="Zhu C."/>
        </authorList>
    </citation>
    <scope>NUCLEOTIDE SEQUENCE [LARGE SCALE GENOMIC DNA]</scope>
</reference>
<evidence type="ECO:0000256" key="15">
    <source>
        <dbReference type="SAM" id="SignalP"/>
    </source>
</evidence>
<dbReference type="GO" id="GO:0020037">
    <property type="term" value="F:heme binding"/>
    <property type="evidence" value="ECO:0007669"/>
    <property type="project" value="InterPro"/>
</dbReference>
<dbReference type="OMA" id="KEHFSTQ"/>
<evidence type="ECO:0000256" key="6">
    <source>
        <dbReference type="ARBA" id="ARBA00022723"/>
    </source>
</evidence>
<evidence type="ECO:0000256" key="8">
    <source>
        <dbReference type="ARBA" id="ARBA00022848"/>
    </source>
</evidence>
<dbReference type="VEuPathDB" id="VectorBase:ASIC004039"/>
<keyword evidence="18" id="KW-1185">Reference proteome</keyword>
<evidence type="ECO:0000256" key="10">
    <source>
        <dbReference type="ARBA" id="ARBA00023004"/>
    </source>
</evidence>
<dbReference type="GO" id="GO:0004497">
    <property type="term" value="F:monooxygenase activity"/>
    <property type="evidence" value="ECO:0007669"/>
    <property type="project" value="UniProtKB-KW"/>
</dbReference>
<dbReference type="EMBL" id="KE524804">
    <property type="protein sequence ID" value="KFB36866.1"/>
    <property type="molecule type" value="Genomic_DNA"/>
</dbReference>
<dbReference type="FunFam" id="1.10.630.10:FF:000042">
    <property type="entry name" value="Cytochrome P450"/>
    <property type="match status" value="1"/>
</dbReference>
<dbReference type="InterPro" id="IPR001128">
    <property type="entry name" value="Cyt_P450"/>
</dbReference>
<evidence type="ECO:0000256" key="4">
    <source>
        <dbReference type="ARBA" id="ARBA00010617"/>
    </source>
</evidence>
<dbReference type="InterPro" id="IPR050476">
    <property type="entry name" value="Insect_CytP450_Detox"/>
</dbReference>
<keyword evidence="9 14" id="KW-0560">Oxidoreductase</keyword>
<organism evidence="16">
    <name type="scientific">Anopheles sinensis</name>
    <name type="common">Mosquito</name>
    <dbReference type="NCBI Taxonomy" id="74873"/>
    <lineage>
        <taxon>Eukaryota</taxon>
        <taxon>Metazoa</taxon>
        <taxon>Ecdysozoa</taxon>
        <taxon>Arthropoda</taxon>
        <taxon>Hexapoda</taxon>
        <taxon>Insecta</taxon>
        <taxon>Pterygota</taxon>
        <taxon>Neoptera</taxon>
        <taxon>Endopterygota</taxon>
        <taxon>Diptera</taxon>
        <taxon>Nematocera</taxon>
        <taxon>Culicoidea</taxon>
        <taxon>Culicidae</taxon>
        <taxon>Anophelinae</taxon>
        <taxon>Anopheles</taxon>
    </lineage>
</organism>
<dbReference type="OrthoDB" id="2789670at2759"/>
<dbReference type="PROSITE" id="PS00086">
    <property type="entry name" value="CYTOCHROME_P450"/>
    <property type="match status" value="1"/>
</dbReference>
<evidence type="ECO:0000313" key="17">
    <source>
        <dbReference type="EnsemblMetazoa" id="ASIC004039-PA"/>
    </source>
</evidence>
<evidence type="ECO:0000256" key="5">
    <source>
        <dbReference type="ARBA" id="ARBA00022617"/>
    </source>
</evidence>
<keyword evidence="11 14" id="KW-0503">Monooxygenase</keyword>
<dbReference type="Gene3D" id="1.10.630.10">
    <property type="entry name" value="Cytochrome P450"/>
    <property type="match status" value="1"/>
</dbReference>
<evidence type="ECO:0000313" key="16">
    <source>
        <dbReference type="EMBL" id="KFB36866.1"/>
    </source>
</evidence>
<dbReference type="GO" id="GO:0005506">
    <property type="term" value="F:iron ion binding"/>
    <property type="evidence" value="ECO:0007669"/>
    <property type="project" value="InterPro"/>
</dbReference>
<proteinExistence type="inferred from homology"/>
<comment type="similarity">
    <text evidence="4 14">Belongs to the cytochrome P450 family.</text>
</comment>
<keyword evidence="7" id="KW-0256">Endoplasmic reticulum</keyword>
<evidence type="ECO:0000256" key="2">
    <source>
        <dbReference type="ARBA" id="ARBA00004174"/>
    </source>
</evidence>
<dbReference type="EMBL" id="ATLV01012545">
    <property type="status" value="NOT_ANNOTATED_CDS"/>
    <property type="molecule type" value="Genomic_DNA"/>
</dbReference>
<dbReference type="PRINTS" id="PR00385">
    <property type="entry name" value="P450"/>
</dbReference>
<dbReference type="InterPro" id="IPR017972">
    <property type="entry name" value="Cyt_P450_CS"/>
</dbReference>
<dbReference type="Pfam" id="PF00067">
    <property type="entry name" value="p450"/>
    <property type="match status" value="1"/>
</dbReference>